<dbReference type="KEGG" id="tfr:BR63_08225"/>
<dbReference type="EMBL" id="CP045798">
    <property type="protein sequence ID" value="QNB46298.1"/>
    <property type="molecule type" value="Genomic_DNA"/>
</dbReference>
<sequence length="103" mass="11918">MVLNNKNVLWEKHRMYLPDMRKKAIHRCRDCKFFVAIKGKTETKYGCVVNIKAYGNLEKRIPSVIPIMEIIKRVGLEGLEDCLKFNDPDAQSCGRFDKKCATP</sequence>
<accession>A0A7G6E2J4</accession>
<organism evidence="1 2">
    <name type="scientific">Thermanaerosceptrum fracticalcis</name>
    <dbReference type="NCBI Taxonomy" id="1712410"/>
    <lineage>
        <taxon>Bacteria</taxon>
        <taxon>Bacillati</taxon>
        <taxon>Bacillota</taxon>
        <taxon>Clostridia</taxon>
        <taxon>Eubacteriales</taxon>
        <taxon>Peptococcaceae</taxon>
        <taxon>Thermanaerosceptrum</taxon>
    </lineage>
</organism>
<protein>
    <submittedName>
        <fullName evidence="1">Uncharacterized protein</fullName>
    </submittedName>
</protein>
<reference evidence="1 2" key="1">
    <citation type="journal article" date="2019" name="Front. Microbiol.">
        <title>Thermoanaerosceptrum fracticalcis gen. nov. sp. nov., a Novel Fumarate-Fermenting Microorganism From a Deep Fractured Carbonate Aquifer of the US Great Basin.</title>
        <authorList>
            <person name="Hamilton-Brehm S.D."/>
            <person name="Stewart L.E."/>
            <person name="Zavarin M."/>
            <person name="Caldwell M."/>
            <person name="Lawson P.A."/>
            <person name="Onstott T.C."/>
            <person name="Grzymski J."/>
            <person name="Neveux I."/>
            <person name="Lollar B.S."/>
            <person name="Russell C.E."/>
            <person name="Moser D.P."/>
        </authorList>
    </citation>
    <scope>NUCLEOTIDE SEQUENCE [LARGE SCALE GENOMIC DNA]</scope>
    <source>
        <strain evidence="1 2">DRI-13</strain>
    </source>
</reference>
<name>A0A7G6E2J4_THEFR</name>
<dbReference type="Proteomes" id="UP000515847">
    <property type="component" value="Chromosome"/>
</dbReference>
<dbReference type="AlphaFoldDB" id="A0A7G6E2J4"/>
<proteinExistence type="predicted"/>
<gene>
    <name evidence="1" type="ORF">BR63_08225</name>
</gene>
<dbReference type="OrthoDB" id="1725862at2"/>
<evidence type="ECO:0000313" key="1">
    <source>
        <dbReference type="EMBL" id="QNB46298.1"/>
    </source>
</evidence>
<dbReference type="RefSeq" id="WP_034421964.1">
    <property type="nucleotide sequence ID" value="NZ_CP045798.1"/>
</dbReference>
<evidence type="ECO:0000313" key="2">
    <source>
        <dbReference type="Proteomes" id="UP000515847"/>
    </source>
</evidence>
<keyword evidence="2" id="KW-1185">Reference proteome</keyword>